<dbReference type="CDD" id="cd00160">
    <property type="entry name" value="RhoGEF"/>
    <property type="match status" value="1"/>
</dbReference>
<dbReference type="Gene3D" id="1.10.150.50">
    <property type="entry name" value="Transcription Factor, Ets-1"/>
    <property type="match status" value="1"/>
</dbReference>
<dbReference type="SUPFAM" id="SSF48065">
    <property type="entry name" value="DBL homology domain (DH-domain)"/>
    <property type="match status" value="1"/>
</dbReference>
<dbReference type="GeneID" id="25566050"/>
<dbReference type="PROSITE" id="PS50105">
    <property type="entry name" value="SAM_DOMAIN"/>
    <property type="match status" value="1"/>
</dbReference>
<dbReference type="GO" id="GO:0005085">
    <property type="term" value="F:guanyl-nucleotide exchange factor activity"/>
    <property type="evidence" value="ECO:0007669"/>
    <property type="project" value="InterPro"/>
</dbReference>
<name>A0A0L0DI91_THETB</name>
<evidence type="ECO:0000313" key="5">
    <source>
        <dbReference type="EMBL" id="KNC51033.1"/>
    </source>
</evidence>
<dbReference type="OrthoDB" id="660555at2759"/>
<feature type="region of interest" description="Disordered" evidence="1">
    <location>
        <begin position="54"/>
        <end position="104"/>
    </location>
</feature>
<dbReference type="InterPro" id="IPR035899">
    <property type="entry name" value="DBL_dom_sf"/>
</dbReference>
<dbReference type="Gene3D" id="2.30.29.30">
    <property type="entry name" value="Pleckstrin-homology domain (PH domain)/Phosphotyrosine-binding domain (PTB)"/>
    <property type="match status" value="1"/>
</dbReference>
<evidence type="ECO:0000256" key="1">
    <source>
        <dbReference type="SAM" id="MobiDB-lite"/>
    </source>
</evidence>
<dbReference type="SMART" id="SM00233">
    <property type="entry name" value="PH"/>
    <property type="match status" value="1"/>
</dbReference>
<dbReference type="AlphaFoldDB" id="A0A0L0DI91"/>
<dbReference type="SMART" id="SM00454">
    <property type="entry name" value="SAM"/>
    <property type="match status" value="1"/>
</dbReference>
<feature type="domain" description="DH" evidence="3">
    <location>
        <begin position="330"/>
        <end position="560"/>
    </location>
</feature>
<dbReference type="InterPro" id="IPR001849">
    <property type="entry name" value="PH_domain"/>
</dbReference>
<dbReference type="SUPFAM" id="SSF47769">
    <property type="entry name" value="SAM/Pointed domain"/>
    <property type="match status" value="1"/>
</dbReference>
<dbReference type="PANTHER" id="PTHR12673">
    <property type="entry name" value="FACIOGENITAL DYSPLASIA PROTEIN"/>
    <property type="match status" value="1"/>
</dbReference>
<dbReference type="Proteomes" id="UP000054408">
    <property type="component" value="Unassembled WGS sequence"/>
</dbReference>
<evidence type="ECO:0000259" key="4">
    <source>
        <dbReference type="PROSITE" id="PS50105"/>
    </source>
</evidence>
<dbReference type="InterPro" id="IPR000219">
    <property type="entry name" value="DH_dom"/>
</dbReference>
<accession>A0A0L0DI91</accession>
<dbReference type="PROSITE" id="PS50010">
    <property type="entry name" value="DH_2"/>
    <property type="match status" value="1"/>
</dbReference>
<feature type="domain" description="PH" evidence="2">
    <location>
        <begin position="588"/>
        <end position="715"/>
    </location>
</feature>
<dbReference type="eggNOG" id="KOG4269">
    <property type="taxonomic scope" value="Eukaryota"/>
</dbReference>
<proteinExistence type="predicted"/>
<dbReference type="PROSITE" id="PS50003">
    <property type="entry name" value="PH_DOMAIN"/>
    <property type="match status" value="1"/>
</dbReference>
<dbReference type="GO" id="GO:0005737">
    <property type="term" value="C:cytoplasm"/>
    <property type="evidence" value="ECO:0007669"/>
    <property type="project" value="TreeGrafter"/>
</dbReference>
<dbReference type="RefSeq" id="XP_013756500.1">
    <property type="nucleotide sequence ID" value="XM_013901046.1"/>
</dbReference>
<gene>
    <name evidence="5" type="ORF">AMSG_07011</name>
</gene>
<dbReference type="InterPro" id="IPR001660">
    <property type="entry name" value="SAM"/>
</dbReference>
<dbReference type="Pfam" id="PF07647">
    <property type="entry name" value="SAM_2"/>
    <property type="match status" value="1"/>
</dbReference>
<evidence type="ECO:0008006" key="7">
    <source>
        <dbReference type="Google" id="ProtNLM"/>
    </source>
</evidence>
<keyword evidence="6" id="KW-1185">Reference proteome</keyword>
<dbReference type="EMBL" id="GL349464">
    <property type="protein sequence ID" value="KNC51033.1"/>
    <property type="molecule type" value="Genomic_DNA"/>
</dbReference>
<dbReference type="InterPro" id="IPR051092">
    <property type="entry name" value="FYVE_RhoGEF_PH"/>
</dbReference>
<reference evidence="5 6" key="1">
    <citation type="submission" date="2010-05" db="EMBL/GenBank/DDBJ databases">
        <title>The Genome Sequence of Thecamonas trahens ATCC 50062.</title>
        <authorList>
            <consortium name="The Broad Institute Genome Sequencing Platform"/>
            <person name="Russ C."/>
            <person name="Cuomo C."/>
            <person name="Shea T."/>
            <person name="Young S.K."/>
            <person name="Zeng Q."/>
            <person name="Koehrsen M."/>
            <person name="Haas B."/>
            <person name="Borodovsky M."/>
            <person name="Guigo R."/>
            <person name="Alvarado L."/>
            <person name="Berlin A."/>
            <person name="Bochicchio J."/>
            <person name="Borenstein D."/>
            <person name="Chapman S."/>
            <person name="Chen Z."/>
            <person name="Freedman E."/>
            <person name="Gellesch M."/>
            <person name="Goldberg J."/>
            <person name="Griggs A."/>
            <person name="Gujja S."/>
            <person name="Heilman E."/>
            <person name="Heiman D."/>
            <person name="Hepburn T."/>
            <person name="Howarth C."/>
            <person name="Jen D."/>
            <person name="Larson L."/>
            <person name="Mehta T."/>
            <person name="Park D."/>
            <person name="Pearson M."/>
            <person name="Roberts A."/>
            <person name="Saif S."/>
            <person name="Shenoy N."/>
            <person name="Sisk P."/>
            <person name="Stolte C."/>
            <person name="Sykes S."/>
            <person name="Thomson T."/>
            <person name="Walk T."/>
            <person name="White J."/>
            <person name="Yandava C."/>
            <person name="Burger G."/>
            <person name="Gray M.W."/>
            <person name="Holland P.W.H."/>
            <person name="King N."/>
            <person name="Lang F.B.F."/>
            <person name="Roger A.J."/>
            <person name="Ruiz-Trillo I."/>
            <person name="Lander E."/>
            <person name="Nusbaum C."/>
        </authorList>
    </citation>
    <scope>NUCLEOTIDE SEQUENCE [LARGE SCALE GENOMIC DNA]</scope>
    <source>
        <strain evidence="5 6">ATCC 50062</strain>
    </source>
</reference>
<feature type="region of interest" description="Disordered" evidence="1">
    <location>
        <begin position="1"/>
        <end position="38"/>
    </location>
</feature>
<dbReference type="InterPro" id="IPR011993">
    <property type="entry name" value="PH-like_dom_sf"/>
</dbReference>
<dbReference type="PANTHER" id="PTHR12673:SF159">
    <property type="entry name" value="LD03170P"/>
    <property type="match status" value="1"/>
</dbReference>
<feature type="compositionally biased region" description="Low complexity" evidence="1">
    <location>
        <begin position="54"/>
        <end position="74"/>
    </location>
</feature>
<dbReference type="CDD" id="cd09487">
    <property type="entry name" value="SAM_superfamily"/>
    <property type="match status" value="1"/>
</dbReference>
<dbReference type="SMART" id="SM00325">
    <property type="entry name" value="RhoGEF"/>
    <property type="match status" value="1"/>
</dbReference>
<dbReference type="Pfam" id="PF00621">
    <property type="entry name" value="RhoGEF"/>
    <property type="match status" value="1"/>
</dbReference>
<dbReference type="InterPro" id="IPR013761">
    <property type="entry name" value="SAM/pointed_sf"/>
</dbReference>
<dbReference type="STRING" id="461836.A0A0L0DI91"/>
<evidence type="ECO:0000259" key="2">
    <source>
        <dbReference type="PROSITE" id="PS50003"/>
    </source>
</evidence>
<feature type="compositionally biased region" description="Low complexity" evidence="1">
    <location>
        <begin position="22"/>
        <end position="32"/>
    </location>
</feature>
<dbReference type="SUPFAM" id="SSF50729">
    <property type="entry name" value="PH domain-like"/>
    <property type="match status" value="1"/>
</dbReference>
<sequence length="729" mass="77790">MDRPPAACPSSDLARSVALGPDADSASESSSEYCHDDDDQLVLYASSASASASASASGSVSGSVSGSDSVSGSIWDDDDDDGGLPPPVPDSAPPQSGRRPSELAAAAVAVAKAAAALASEGESGSGSDTPLAGEQPQSQLSFAAVVQLRLTVRKARRRLFGKSLKVAAEQVAASNKELSDFLESIDMGQYFALLLSAGSGTARLEHLTEDDLEAIGIADVTHREAILGAIAARRRDRTSCNASAAADETVAAGDDLDDQAGYLAAPTRPRSRAAALAAEECGAASGDGSGLGMRTHSFSSNAELGESSVVLESLRAEFRSAAEFEKYATKRKNIATEMLTTEEAYVAALDKMRSFLEPLQIPAVLRQAADSPFLRVAFVPGLAAAVAAPVLSRHAALMPGAPAEGAPAVPSIPIEDLKTLASNLAELIDIHVGIARSLRARIESWNVASCVGDVFLGKAELFRRYTQFVLGYDDALATFNRLVADDPVFASYAEAFRADANRGGLLPFSSFLLQPVQRIMRYPLLLASLVDHTRPSHPDYPALCSALVQTTEVAHFVDRQEKNWRRVKLLESHMVGLPGDHLAVSGRRLVVESWLRVETYIRYQRRYCLLFNDMLVVTKSRSGGERLVVQAVFPMADLAAVAVAFRAEAHANGVIPPPSLSLVSEIPMEDPESESEYAKFKLVDRRSGSEVTWVLAAKTQTIREEWLSNIRSVWRRHVREALASSSLIG</sequence>
<evidence type="ECO:0000313" key="6">
    <source>
        <dbReference type="Proteomes" id="UP000054408"/>
    </source>
</evidence>
<evidence type="ECO:0000259" key="3">
    <source>
        <dbReference type="PROSITE" id="PS50010"/>
    </source>
</evidence>
<protein>
    <recommendedName>
        <fullName evidence="7">DH domain-containing protein</fullName>
    </recommendedName>
</protein>
<organism evidence="5 6">
    <name type="scientific">Thecamonas trahens ATCC 50062</name>
    <dbReference type="NCBI Taxonomy" id="461836"/>
    <lineage>
        <taxon>Eukaryota</taxon>
        <taxon>Apusozoa</taxon>
        <taxon>Apusomonadida</taxon>
        <taxon>Apusomonadidae</taxon>
        <taxon>Thecamonas</taxon>
    </lineage>
</organism>
<feature type="domain" description="SAM" evidence="4">
    <location>
        <begin position="173"/>
        <end position="236"/>
    </location>
</feature>
<dbReference type="Gene3D" id="1.20.900.10">
    <property type="entry name" value="Dbl homology (DH) domain"/>
    <property type="match status" value="1"/>
</dbReference>